<comment type="caution">
    <text evidence="2">The sequence shown here is derived from an EMBL/GenBank/DDBJ whole genome shotgun (WGS) entry which is preliminary data.</text>
</comment>
<sequence length="118" mass="12896">MACDYGSRRGSAMVLAMVTAVVLSPLYVNGRQKEAHLDSMLWNSGFVLPMLLLGLIIAIKSTSTSSSSYSSSSCEYDSSSSSSLMLRIGGSSWGLAGVLGMLLFLLYWQHCVQRFLWR</sequence>
<dbReference type="AlphaFoldDB" id="A0AAP0CDT7"/>
<keyword evidence="1" id="KW-1133">Transmembrane helix</keyword>
<feature type="transmembrane region" description="Helical" evidence="1">
    <location>
        <begin position="88"/>
        <end position="108"/>
    </location>
</feature>
<name>A0AAP0CDT7_9ASTR</name>
<dbReference type="Proteomes" id="UP001408789">
    <property type="component" value="Unassembled WGS sequence"/>
</dbReference>
<reference evidence="2 3" key="1">
    <citation type="submission" date="2024-04" db="EMBL/GenBank/DDBJ databases">
        <title>The reference genome of an endangered Asteraceae, Deinandra increscens subsp. villosa, native to the Central Coast of California.</title>
        <authorList>
            <person name="Guilliams M."/>
            <person name="Hasenstab-Lehman K."/>
            <person name="Meyer R."/>
            <person name="Mcevoy S."/>
        </authorList>
    </citation>
    <scope>NUCLEOTIDE SEQUENCE [LARGE SCALE GENOMIC DNA]</scope>
    <source>
        <tissue evidence="2">Leaf</tissue>
    </source>
</reference>
<feature type="transmembrane region" description="Helical" evidence="1">
    <location>
        <begin position="40"/>
        <end position="59"/>
    </location>
</feature>
<keyword evidence="1" id="KW-0472">Membrane</keyword>
<protein>
    <submittedName>
        <fullName evidence="2">Uncharacterized protein</fullName>
    </submittedName>
</protein>
<organism evidence="2 3">
    <name type="scientific">Deinandra increscens subsp. villosa</name>
    <dbReference type="NCBI Taxonomy" id="3103831"/>
    <lineage>
        <taxon>Eukaryota</taxon>
        <taxon>Viridiplantae</taxon>
        <taxon>Streptophyta</taxon>
        <taxon>Embryophyta</taxon>
        <taxon>Tracheophyta</taxon>
        <taxon>Spermatophyta</taxon>
        <taxon>Magnoliopsida</taxon>
        <taxon>eudicotyledons</taxon>
        <taxon>Gunneridae</taxon>
        <taxon>Pentapetalae</taxon>
        <taxon>asterids</taxon>
        <taxon>campanulids</taxon>
        <taxon>Asterales</taxon>
        <taxon>Asteraceae</taxon>
        <taxon>Asteroideae</taxon>
        <taxon>Heliantheae alliance</taxon>
        <taxon>Madieae</taxon>
        <taxon>Madiinae</taxon>
        <taxon>Deinandra</taxon>
    </lineage>
</organism>
<accession>A0AAP0CDT7</accession>
<dbReference type="PANTHER" id="PTHR35758:SF1">
    <property type="entry name" value="SERINE RICH PROTEIN"/>
    <property type="match status" value="1"/>
</dbReference>
<keyword evidence="1" id="KW-0812">Transmembrane</keyword>
<dbReference type="EMBL" id="JBCNJP010000025">
    <property type="protein sequence ID" value="KAK9054761.1"/>
    <property type="molecule type" value="Genomic_DNA"/>
</dbReference>
<gene>
    <name evidence="2" type="ORF">SSX86_025840</name>
</gene>
<feature type="transmembrane region" description="Helical" evidence="1">
    <location>
        <begin position="12"/>
        <end position="28"/>
    </location>
</feature>
<evidence type="ECO:0000313" key="2">
    <source>
        <dbReference type="EMBL" id="KAK9054761.1"/>
    </source>
</evidence>
<evidence type="ECO:0000313" key="3">
    <source>
        <dbReference type="Proteomes" id="UP001408789"/>
    </source>
</evidence>
<dbReference type="PANTHER" id="PTHR35758">
    <property type="entry name" value="TRANSMEMBRANE PROTEIN"/>
    <property type="match status" value="1"/>
</dbReference>
<keyword evidence="3" id="KW-1185">Reference proteome</keyword>
<proteinExistence type="predicted"/>
<evidence type="ECO:0000256" key="1">
    <source>
        <dbReference type="SAM" id="Phobius"/>
    </source>
</evidence>